<feature type="transmembrane region" description="Helical" evidence="1">
    <location>
        <begin position="27"/>
        <end position="46"/>
    </location>
</feature>
<feature type="transmembrane region" description="Helical" evidence="1">
    <location>
        <begin position="145"/>
        <end position="167"/>
    </location>
</feature>
<feature type="transmembrane region" description="Helical" evidence="1">
    <location>
        <begin position="400"/>
        <end position="424"/>
    </location>
</feature>
<dbReference type="EMBL" id="JANQDH010000105">
    <property type="protein sequence ID" value="MDH6061750.1"/>
    <property type="molecule type" value="Genomic_DNA"/>
</dbReference>
<feature type="transmembrane region" description="Helical" evidence="1">
    <location>
        <begin position="216"/>
        <end position="233"/>
    </location>
</feature>
<accession>A0AA43GUE9</accession>
<name>A0AA43GUE9_9CYAN</name>
<evidence type="ECO:0000313" key="2">
    <source>
        <dbReference type="EMBL" id="MDH6061750.1"/>
    </source>
</evidence>
<organism evidence="2 3">
    <name type="scientific">Chrysosporum bergii ANA360D</name>
    <dbReference type="NCBI Taxonomy" id="617107"/>
    <lineage>
        <taxon>Bacteria</taxon>
        <taxon>Bacillati</taxon>
        <taxon>Cyanobacteriota</taxon>
        <taxon>Cyanophyceae</taxon>
        <taxon>Nostocales</taxon>
        <taxon>Nodulariaceae</taxon>
        <taxon>Chrysosporum</taxon>
    </lineage>
</organism>
<feature type="transmembrane region" description="Helical" evidence="1">
    <location>
        <begin position="462"/>
        <end position="484"/>
    </location>
</feature>
<feature type="transmembrane region" description="Helical" evidence="1">
    <location>
        <begin position="318"/>
        <end position="336"/>
    </location>
</feature>
<keyword evidence="1" id="KW-1133">Transmembrane helix</keyword>
<feature type="transmembrane region" description="Helical" evidence="1">
    <location>
        <begin position="342"/>
        <end position="361"/>
    </location>
</feature>
<feature type="transmembrane region" description="Helical" evidence="1">
    <location>
        <begin position="430"/>
        <end position="455"/>
    </location>
</feature>
<gene>
    <name evidence="2" type="ORF">NWP17_15130</name>
</gene>
<protein>
    <submittedName>
        <fullName evidence="2">Uncharacterized protein</fullName>
    </submittedName>
</protein>
<evidence type="ECO:0000313" key="3">
    <source>
        <dbReference type="Proteomes" id="UP001159387"/>
    </source>
</evidence>
<comment type="caution">
    <text evidence="2">The sequence shown here is derived from an EMBL/GenBank/DDBJ whole genome shotgun (WGS) entry which is preliminary data.</text>
</comment>
<feature type="transmembrane region" description="Helical" evidence="1">
    <location>
        <begin position="102"/>
        <end position="124"/>
    </location>
</feature>
<proteinExistence type="predicted"/>
<keyword evidence="1" id="KW-0472">Membrane</keyword>
<reference evidence="2 3" key="1">
    <citation type="journal article" date="2023" name="J. Phycol.">
        <title>Chrysosporum ovalisporum is synonymous with the true-branching cyanobacterium Umezakia natans (Nostocales/Aphanizomenonaceae).</title>
        <authorList>
            <person name="McGregor G.B."/>
            <person name="Sendall B.C."/>
            <person name="Niiyama Y."/>
            <person name="Tuji A."/>
            <person name="Willis A."/>
        </authorList>
    </citation>
    <scope>NUCLEOTIDE SEQUENCE [LARGE SCALE GENOMIC DNA]</scope>
    <source>
        <strain evidence="2 3">ANA360D</strain>
    </source>
</reference>
<dbReference type="Proteomes" id="UP001159387">
    <property type="component" value="Unassembled WGS sequence"/>
</dbReference>
<dbReference type="AlphaFoldDB" id="A0AA43GUE9"/>
<feature type="transmembrane region" description="Helical" evidence="1">
    <location>
        <begin position="278"/>
        <end position="297"/>
    </location>
</feature>
<dbReference type="RefSeq" id="WP_280655699.1">
    <property type="nucleotide sequence ID" value="NZ_JANQDH010000105.1"/>
</dbReference>
<keyword evidence="3" id="KW-1185">Reference proteome</keyword>
<sequence>MLSLGSKLNELNPQFLREIKGRLTTRNLWLAGSISLLGQLMLFLYFQTRLPPSTVKLPHNNTYCTGKIAYGDYGYNTPECIMDNYGNIIINWQLWSQDIFHALSWLGIFAIIVVGTYLLINDLATEQRRDTLNFIRLSPQTPQNILVGKMLGVPILLYVTILMSFPFHLWAGLNAKLPLNQVLVFDVIVLVASVFYYSGALLFGFIASWLGGFQSWLGGGFILGFLLFTEQALKHTTVVNTPLVLFRLITPTYFIPDVSGNQAFTGFHWFSLPLGNQLFTISSLSLLLYCIGIYFIWQSLQRCYLDANATMSSKRQSYLLTTSFVIITLGCGNWHDASLKDYLVSSMFVYLWLFLYLIAALTQNRQTLINWARYHHIYSMQHPRKQKFVKELIWGEKSPGVLAIAINALIVFTGLTVVLLLQFVSVSDMLSGFGALIFALSLMVIYAALAQLLLFMKNGQRLLWANGMVTAVIILPPILLSMLFSSPQHLTFVWFLSIFAPILFLYPPTNDSLSLMTPLLAMLAHAGTLGLLLLQIKRQLQKAGD</sequence>
<keyword evidence="1" id="KW-0812">Transmembrane</keyword>
<feature type="transmembrane region" description="Helical" evidence="1">
    <location>
        <begin position="187"/>
        <end position="209"/>
    </location>
</feature>
<feature type="transmembrane region" description="Helical" evidence="1">
    <location>
        <begin position="519"/>
        <end position="536"/>
    </location>
</feature>
<evidence type="ECO:0000256" key="1">
    <source>
        <dbReference type="SAM" id="Phobius"/>
    </source>
</evidence>